<evidence type="ECO:0000313" key="3">
    <source>
        <dbReference type="Proteomes" id="UP000678317"/>
    </source>
</evidence>
<comment type="caution">
    <text evidence="2">The sequence shown here is derived from an EMBL/GenBank/DDBJ whole genome shotgun (WGS) entry which is preliminary data.</text>
</comment>
<proteinExistence type="predicted"/>
<protein>
    <submittedName>
        <fullName evidence="2">Low molecular weight phosphatase family protein</fullName>
    </submittedName>
</protein>
<dbReference type="RefSeq" id="WP_208210038.1">
    <property type="nucleotide sequence ID" value="NZ_CP074404.1"/>
</dbReference>
<accession>A0ABS3SLW9</accession>
<dbReference type="SUPFAM" id="SSF52788">
    <property type="entry name" value="Phosphotyrosine protein phosphatases I"/>
    <property type="match status" value="1"/>
</dbReference>
<dbReference type="PANTHER" id="PTHR11717:SF31">
    <property type="entry name" value="LOW MOLECULAR WEIGHT PROTEIN-TYROSINE-PHOSPHATASE ETP-RELATED"/>
    <property type="match status" value="1"/>
</dbReference>
<evidence type="ECO:0000313" key="2">
    <source>
        <dbReference type="EMBL" id="MBO3086657.1"/>
    </source>
</evidence>
<gene>
    <name evidence="2" type="ORF">J4035_18595</name>
</gene>
<sequence>MVPVRPLPPDEPFRVLVVCTGNICRSPAVERLLAAGLGAAYRGRDTAGGLAPAIEVGSAGTGAMVGQPMTDQMAALVTAQGASADGFQARQLAPGQIRQAGLVLAMTRQHRSRIVELLPAAVRRTFTLRELARLVDDIDPATLPGANATTADRLRALVPLAAAARGLTAHRPADDDVVDPYHGDAALYRKSFGQLLPAVETIVTVARR</sequence>
<name>A0ABS3SLW9_9CELL</name>
<dbReference type="InterPro" id="IPR023485">
    <property type="entry name" value="Ptyr_pPase"/>
</dbReference>
<dbReference type="Proteomes" id="UP000678317">
    <property type="component" value="Unassembled WGS sequence"/>
</dbReference>
<dbReference type="SMART" id="SM00226">
    <property type="entry name" value="LMWPc"/>
    <property type="match status" value="1"/>
</dbReference>
<dbReference type="InterPro" id="IPR036196">
    <property type="entry name" value="Ptyr_pPase_sf"/>
</dbReference>
<evidence type="ECO:0000259" key="1">
    <source>
        <dbReference type="SMART" id="SM00226"/>
    </source>
</evidence>
<reference evidence="2 3" key="1">
    <citation type="submission" date="2021-03" db="EMBL/GenBank/DDBJ databases">
        <title>novel species in genus Cellulomonas.</title>
        <authorList>
            <person name="Zhang G."/>
        </authorList>
    </citation>
    <scope>NUCLEOTIDE SEQUENCE [LARGE SCALE GENOMIC DNA]</scope>
    <source>
        <strain evidence="3">zg-ZUI188</strain>
    </source>
</reference>
<dbReference type="EMBL" id="JAGFBM010000010">
    <property type="protein sequence ID" value="MBO3086657.1"/>
    <property type="molecule type" value="Genomic_DNA"/>
</dbReference>
<dbReference type="InterPro" id="IPR050438">
    <property type="entry name" value="LMW_PTPase"/>
</dbReference>
<organism evidence="2 3">
    <name type="scientific">Cellulomonas fengjieae</name>
    <dbReference type="NCBI Taxonomy" id="2819978"/>
    <lineage>
        <taxon>Bacteria</taxon>
        <taxon>Bacillati</taxon>
        <taxon>Actinomycetota</taxon>
        <taxon>Actinomycetes</taxon>
        <taxon>Micrococcales</taxon>
        <taxon>Cellulomonadaceae</taxon>
        <taxon>Cellulomonas</taxon>
    </lineage>
</organism>
<dbReference type="Pfam" id="PF01451">
    <property type="entry name" value="LMWPc"/>
    <property type="match status" value="1"/>
</dbReference>
<feature type="domain" description="Phosphotyrosine protein phosphatase I" evidence="1">
    <location>
        <begin position="13"/>
        <end position="205"/>
    </location>
</feature>
<dbReference type="PANTHER" id="PTHR11717">
    <property type="entry name" value="LOW MOLECULAR WEIGHT PROTEIN TYROSINE PHOSPHATASE"/>
    <property type="match status" value="1"/>
</dbReference>
<dbReference type="Gene3D" id="3.40.50.2300">
    <property type="match status" value="1"/>
</dbReference>
<keyword evidence="3" id="KW-1185">Reference proteome</keyword>